<dbReference type="Gene3D" id="3.60.20.10">
    <property type="entry name" value="Glutamine Phosphoribosylpyrophosphate, subunit 1, domain 1"/>
    <property type="match status" value="1"/>
</dbReference>
<dbReference type="GO" id="GO:0005839">
    <property type="term" value="C:proteasome core complex"/>
    <property type="evidence" value="ECO:0007669"/>
    <property type="project" value="InterPro"/>
</dbReference>
<dbReference type="GO" id="GO:0051603">
    <property type="term" value="P:proteolysis involved in protein catabolic process"/>
    <property type="evidence" value="ECO:0007669"/>
    <property type="project" value="InterPro"/>
</dbReference>
<name>A0AAV1DHA0_OLDCO</name>
<evidence type="ECO:0000313" key="2">
    <source>
        <dbReference type="Proteomes" id="UP001161247"/>
    </source>
</evidence>
<dbReference type="SUPFAM" id="SSF56235">
    <property type="entry name" value="N-terminal nucleophile aminohydrolases (Ntn hydrolases)"/>
    <property type="match status" value="1"/>
</dbReference>
<dbReference type="EMBL" id="OX459122">
    <property type="protein sequence ID" value="CAI9107231.1"/>
    <property type="molecule type" value="Genomic_DNA"/>
</dbReference>
<keyword evidence="2" id="KW-1185">Reference proteome</keyword>
<organism evidence="1 2">
    <name type="scientific">Oldenlandia corymbosa var. corymbosa</name>
    <dbReference type="NCBI Taxonomy" id="529605"/>
    <lineage>
        <taxon>Eukaryota</taxon>
        <taxon>Viridiplantae</taxon>
        <taxon>Streptophyta</taxon>
        <taxon>Embryophyta</taxon>
        <taxon>Tracheophyta</taxon>
        <taxon>Spermatophyta</taxon>
        <taxon>Magnoliopsida</taxon>
        <taxon>eudicotyledons</taxon>
        <taxon>Gunneridae</taxon>
        <taxon>Pentapetalae</taxon>
        <taxon>asterids</taxon>
        <taxon>lamiids</taxon>
        <taxon>Gentianales</taxon>
        <taxon>Rubiaceae</taxon>
        <taxon>Rubioideae</taxon>
        <taxon>Spermacoceae</taxon>
        <taxon>Hedyotis-Oldenlandia complex</taxon>
        <taxon>Oldenlandia</taxon>
    </lineage>
</organism>
<dbReference type="Pfam" id="PF00227">
    <property type="entry name" value="Proteasome"/>
    <property type="match status" value="1"/>
</dbReference>
<dbReference type="Proteomes" id="UP001161247">
    <property type="component" value="Chromosome 5"/>
</dbReference>
<evidence type="ECO:0000313" key="1">
    <source>
        <dbReference type="EMBL" id="CAI9107231.1"/>
    </source>
</evidence>
<dbReference type="AlphaFoldDB" id="A0AAV1DHA0"/>
<reference evidence="1" key="1">
    <citation type="submission" date="2023-03" db="EMBL/GenBank/DDBJ databases">
        <authorList>
            <person name="Julca I."/>
        </authorList>
    </citation>
    <scope>NUCLEOTIDE SEQUENCE</scope>
</reference>
<sequence>MDSRTVPVPTSLVHGSAAGIYPSREIGMHDYPHYEKGTTTLGFIFNNEGLMVTLEHARLPSGSFPENLCILNSHLLASISGGNGNIRTFYLSYLQTKCREHEHLKGARASAAEASKWLADFLSDRPYSDDPLSLGTLIAGWDDESGPALYKVNAKGERCERPFMGTGSSSDGCALISIPRDKISVTDASKLAKRALCLGVCLVPESCECVSVFHIGSDGLAAVVFNDDIGEWLEQYFSEVGENHREMFSKIRSQYGGRSFVF</sequence>
<protein>
    <submittedName>
        <fullName evidence="1">OLC1v1006546C1</fullName>
    </submittedName>
</protein>
<dbReference type="InterPro" id="IPR029055">
    <property type="entry name" value="Ntn_hydrolases_N"/>
</dbReference>
<proteinExistence type="predicted"/>
<accession>A0AAV1DHA0</accession>
<dbReference type="InterPro" id="IPR001353">
    <property type="entry name" value="Proteasome_sua/b"/>
</dbReference>
<gene>
    <name evidence="1" type="ORF">OLC1_LOCUS15592</name>
</gene>